<proteinExistence type="predicted"/>
<dbReference type="EMBL" id="CAJHNJ030000040">
    <property type="protein sequence ID" value="CAG9130177.1"/>
    <property type="molecule type" value="Genomic_DNA"/>
</dbReference>
<protein>
    <submittedName>
        <fullName evidence="3">(diamondback moth) hypothetical protein</fullName>
    </submittedName>
</protein>
<evidence type="ECO:0000259" key="2">
    <source>
        <dbReference type="Pfam" id="PF01562"/>
    </source>
</evidence>
<keyword evidence="4" id="KW-1185">Reference proteome</keyword>
<gene>
    <name evidence="3" type="ORF">PLXY2_LOCUS9815</name>
</gene>
<reference evidence="3" key="1">
    <citation type="submission" date="2020-11" db="EMBL/GenBank/DDBJ databases">
        <authorList>
            <person name="Whiteford S."/>
        </authorList>
    </citation>
    <scope>NUCLEOTIDE SEQUENCE</scope>
</reference>
<accession>A0A8S4FNV2</accession>
<dbReference type="Proteomes" id="UP000653454">
    <property type="component" value="Unassembled WGS sequence"/>
</dbReference>
<evidence type="ECO:0000256" key="1">
    <source>
        <dbReference type="ARBA" id="ARBA00023157"/>
    </source>
</evidence>
<name>A0A8S4FNV2_PLUXY</name>
<organism evidence="3 4">
    <name type="scientific">Plutella xylostella</name>
    <name type="common">Diamondback moth</name>
    <name type="synonym">Plutella maculipennis</name>
    <dbReference type="NCBI Taxonomy" id="51655"/>
    <lineage>
        <taxon>Eukaryota</taxon>
        <taxon>Metazoa</taxon>
        <taxon>Ecdysozoa</taxon>
        <taxon>Arthropoda</taxon>
        <taxon>Hexapoda</taxon>
        <taxon>Insecta</taxon>
        <taxon>Pterygota</taxon>
        <taxon>Neoptera</taxon>
        <taxon>Endopterygota</taxon>
        <taxon>Lepidoptera</taxon>
        <taxon>Glossata</taxon>
        <taxon>Ditrysia</taxon>
        <taxon>Yponomeutoidea</taxon>
        <taxon>Plutellidae</taxon>
        <taxon>Plutella</taxon>
    </lineage>
</organism>
<comment type="caution">
    <text evidence="3">The sequence shown here is derived from an EMBL/GenBank/DDBJ whole genome shotgun (WGS) entry which is preliminary data.</text>
</comment>
<sequence>MVTICGSDIRVLRKMDVRCSIFKLLLFQMFVTWCGGMSIDNVNVQYPADVEEDIQNSIRQLVHNGIYSHKHLDPSRAQVAYPVKVTSRGALISREVAHEHAHGHARARRDLHAREHELDHVVHYNLTVDGRELRLDLR</sequence>
<feature type="domain" description="Peptidase M12B propeptide" evidence="2">
    <location>
        <begin position="78"/>
        <end position="138"/>
    </location>
</feature>
<evidence type="ECO:0000313" key="3">
    <source>
        <dbReference type="EMBL" id="CAG9130177.1"/>
    </source>
</evidence>
<dbReference type="Pfam" id="PF01562">
    <property type="entry name" value="Pep_M12B_propep"/>
    <property type="match status" value="1"/>
</dbReference>
<keyword evidence="1" id="KW-1015">Disulfide bond</keyword>
<dbReference type="InterPro" id="IPR002870">
    <property type="entry name" value="Peptidase_M12B_N"/>
</dbReference>
<evidence type="ECO:0000313" key="4">
    <source>
        <dbReference type="Proteomes" id="UP000653454"/>
    </source>
</evidence>
<dbReference type="AlphaFoldDB" id="A0A8S4FNV2"/>